<evidence type="ECO:0000256" key="5">
    <source>
        <dbReference type="ARBA" id="ARBA00022525"/>
    </source>
</evidence>
<sequence>MNPFTASPTISLGTPQLILSPCLCFSLYHRTSEQATMAKAAAVFILMTLVLCVSSTHAASRHPADKPSSAQGFDEEKEDFSCDGVGEEECLMRRTLVAHIDYIYTQGKIHD</sequence>
<comment type="PTM">
    <text evidence="10">PSK-alpha is produced by endopeptidase digestion. PSK-beta is produced from PSK-alpha by exopeptidase digestion.</text>
</comment>
<keyword evidence="12" id="KW-0472">Membrane</keyword>
<gene>
    <name evidence="13" type="ORF">IEQ34_011503</name>
</gene>
<evidence type="ECO:0000256" key="12">
    <source>
        <dbReference type="SAM" id="Phobius"/>
    </source>
</evidence>
<dbReference type="GO" id="GO:0030154">
    <property type="term" value="P:cell differentiation"/>
    <property type="evidence" value="ECO:0007669"/>
    <property type="project" value="UniProtKB-UniRule"/>
</dbReference>
<evidence type="ECO:0000256" key="8">
    <source>
        <dbReference type="ARBA" id="ARBA00022782"/>
    </source>
</evidence>
<dbReference type="GO" id="GO:0005576">
    <property type="term" value="C:extracellular region"/>
    <property type="evidence" value="ECO:0007669"/>
    <property type="project" value="UniProtKB-SubCell"/>
</dbReference>
<keyword evidence="4 10" id="KW-0217">Developmental protein</keyword>
<name>A0AAV7GT21_DENCH</name>
<dbReference type="GO" id="GO:0008283">
    <property type="term" value="P:cell population proliferation"/>
    <property type="evidence" value="ECO:0007669"/>
    <property type="project" value="UniProtKB-UniRule"/>
</dbReference>
<protein>
    <recommendedName>
        <fullName evidence="10">Phytosulfokine</fullName>
    </recommendedName>
    <component>
        <recommendedName>
            <fullName evidence="10">Phytosulfokine-alpha</fullName>
            <shortName evidence="10">PSK-alpha</shortName>
            <shortName evidence="10">Phytosulfokine-a</shortName>
        </recommendedName>
    </component>
    <component>
        <recommendedName>
            <fullName evidence="10">Phytosulfokine-beta</fullName>
            <shortName evidence="10">PSK-beta</shortName>
            <shortName evidence="10">Phytosulfokine-b</shortName>
        </recommendedName>
    </component>
</protein>
<comment type="subcellular location">
    <subcellularLocation>
        <location evidence="2 10">Secreted</location>
    </subcellularLocation>
</comment>
<feature type="transmembrane region" description="Helical" evidence="12">
    <location>
        <begin position="40"/>
        <end position="59"/>
    </location>
</feature>
<dbReference type="InterPro" id="IPR009438">
    <property type="entry name" value="Phytosulfokine"/>
</dbReference>
<evidence type="ECO:0000256" key="4">
    <source>
        <dbReference type="ARBA" id="ARBA00022473"/>
    </source>
</evidence>
<comment type="function">
    <text evidence="1 10">Promotes plant cell differentiation, organogenesis and somatic embryogenesis as well as cell proliferation.</text>
</comment>
<keyword evidence="5 10" id="KW-0964">Secreted</keyword>
<evidence type="ECO:0000256" key="7">
    <source>
        <dbReference type="ARBA" id="ARBA00022729"/>
    </source>
</evidence>
<dbReference type="PANTHER" id="PTHR33285">
    <property type="entry name" value="PHYTOSULFOKINES 3"/>
    <property type="match status" value="1"/>
</dbReference>
<keyword evidence="12" id="KW-0812">Transmembrane</keyword>
<dbReference type="PANTHER" id="PTHR33285:SF55">
    <property type="entry name" value="PHYTOSULFOKINES 3"/>
    <property type="match status" value="1"/>
</dbReference>
<evidence type="ECO:0000256" key="6">
    <source>
        <dbReference type="ARBA" id="ARBA00022641"/>
    </source>
</evidence>
<dbReference type="AlphaFoldDB" id="A0AAV7GT21"/>
<keyword evidence="8 10" id="KW-0221">Differentiation</keyword>
<comment type="PTM">
    <text evidence="10">Sulfation is important for activity and for the binding to a putative membrane receptor.</text>
</comment>
<accession>A0AAV7GT21</accession>
<evidence type="ECO:0000256" key="2">
    <source>
        <dbReference type="ARBA" id="ARBA00004613"/>
    </source>
</evidence>
<keyword evidence="7 10" id="KW-0732">Signal</keyword>
<keyword evidence="9 10" id="KW-0339">Growth factor</keyword>
<comment type="caution">
    <text evidence="13">The sequence shown here is derived from an EMBL/GenBank/DDBJ whole genome shotgun (WGS) entry which is preliminary data.</text>
</comment>
<keyword evidence="12" id="KW-1133">Transmembrane helix</keyword>
<comment type="similarity">
    <text evidence="3 10">Belongs to the phytosulfokine family.</text>
</comment>
<evidence type="ECO:0000256" key="11">
    <source>
        <dbReference type="SAM" id="MobiDB-lite"/>
    </source>
</evidence>
<feature type="region of interest" description="Disordered" evidence="11">
    <location>
        <begin position="58"/>
        <end position="80"/>
    </location>
</feature>
<evidence type="ECO:0000256" key="1">
    <source>
        <dbReference type="ARBA" id="ARBA00003158"/>
    </source>
</evidence>
<evidence type="ECO:0000256" key="10">
    <source>
        <dbReference type="RuleBase" id="RU368031"/>
    </source>
</evidence>
<keyword evidence="14" id="KW-1185">Reference proteome</keyword>
<evidence type="ECO:0000313" key="13">
    <source>
        <dbReference type="EMBL" id="KAH0458689.1"/>
    </source>
</evidence>
<dbReference type="Pfam" id="PF06404">
    <property type="entry name" value="PSK"/>
    <property type="match status" value="1"/>
</dbReference>
<organism evidence="13 14">
    <name type="scientific">Dendrobium chrysotoxum</name>
    <name type="common">Orchid</name>
    <dbReference type="NCBI Taxonomy" id="161865"/>
    <lineage>
        <taxon>Eukaryota</taxon>
        <taxon>Viridiplantae</taxon>
        <taxon>Streptophyta</taxon>
        <taxon>Embryophyta</taxon>
        <taxon>Tracheophyta</taxon>
        <taxon>Spermatophyta</taxon>
        <taxon>Magnoliopsida</taxon>
        <taxon>Liliopsida</taxon>
        <taxon>Asparagales</taxon>
        <taxon>Orchidaceae</taxon>
        <taxon>Epidendroideae</taxon>
        <taxon>Malaxideae</taxon>
        <taxon>Dendrobiinae</taxon>
        <taxon>Dendrobium</taxon>
    </lineage>
</organism>
<evidence type="ECO:0000256" key="3">
    <source>
        <dbReference type="ARBA" id="ARBA00010781"/>
    </source>
</evidence>
<evidence type="ECO:0000313" key="14">
    <source>
        <dbReference type="Proteomes" id="UP000775213"/>
    </source>
</evidence>
<dbReference type="GO" id="GO:0008083">
    <property type="term" value="F:growth factor activity"/>
    <property type="evidence" value="ECO:0007669"/>
    <property type="project" value="UniProtKB-UniRule"/>
</dbReference>
<proteinExistence type="inferred from homology"/>
<reference evidence="13 14" key="1">
    <citation type="journal article" date="2021" name="Hortic Res">
        <title>Chromosome-scale assembly of the Dendrobium chrysotoxum genome enhances the understanding of orchid evolution.</title>
        <authorList>
            <person name="Zhang Y."/>
            <person name="Zhang G.Q."/>
            <person name="Zhang D."/>
            <person name="Liu X.D."/>
            <person name="Xu X.Y."/>
            <person name="Sun W.H."/>
            <person name="Yu X."/>
            <person name="Zhu X."/>
            <person name="Wang Z.W."/>
            <person name="Zhao X."/>
            <person name="Zhong W.Y."/>
            <person name="Chen H."/>
            <person name="Yin W.L."/>
            <person name="Huang T."/>
            <person name="Niu S.C."/>
            <person name="Liu Z.J."/>
        </authorList>
    </citation>
    <scope>NUCLEOTIDE SEQUENCE [LARGE SCALE GENOMIC DNA]</scope>
    <source>
        <strain evidence="13">Lindl</strain>
    </source>
</reference>
<feature type="transmembrane region" description="Helical" evidence="12">
    <location>
        <begin position="6"/>
        <end position="28"/>
    </location>
</feature>
<evidence type="ECO:0000256" key="9">
    <source>
        <dbReference type="ARBA" id="ARBA00023030"/>
    </source>
</evidence>
<dbReference type="EMBL" id="JAGFBR010000011">
    <property type="protein sequence ID" value="KAH0458689.1"/>
    <property type="molecule type" value="Genomic_DNA"/>
</dbReference>
<dbReference type="Proteomes" id="UP000775213">
    <property type="component" value="Unassembled WGS sequence"/>
</dbReference>
<keyword evidence="6 10" id="KW-0765">Sulfation</keyword>